<proteinExistence type="predicted"/>
<accession>A0ABM7Z3E4</accession>
<evidence type="ECO:0000313" key="2">
    <source>
        <dbReference type="Proteomes" id="UP001055453"/>
    </source>
</evidence>
<protein>
    <submittedName>
        <fullName evidence="1">Uncharacterized protein</fullName>
    </submittedName>
</protein>
<gene>
    <name evidence="1" type="ORF">ANSO36C_33230</name>
</gene>
<evidence type="ECO:0000313" key="1">
    <source>
        <dbReference type="EMBL" id="BDI17521.1"/>
    </source>
</evidence>
<dbReference type="Proteomes" id="UP001055453">
    <property type="component" value="Chromosome"/>
</dbReference>
<sequence length="114" mass="13113">MRIASGINFLRSKNKYWMYDESPKFSGKIYIVLTINAASENQANRYMLQEKDLGLGNQDSCPWRGCQTKKTTEFLRLSPMNWEAQTSAVGKSESFTTKIPDFSKKSGILTFRRK</sequence>
<name>A0ABM7Z3E4_NOSCO</name>
<organism evidence="1 2">
    <name type="scientific">Nostoc cf. commune SO-36</name>
    <dbReference type="NCBI Taxonomy" id="449208"/>
    <lineage>
        <taxon>Bacteria</taxon>
        <taxon>Bacillati</taxon>
        <taxon>Cyanobacteriota</taxon>
        <taxon>Cyanophyceae</taxon>
        <taxon>Nostocales</taxon>
        <taxon>Nostocaceae</taxon>
        <taxon>Nostoc</taxon>
    </lineage>
</organism>
<dbReference type="EMBL" id="AP025732">
    <property type="protein sequence ID" value="BDI17521.1"/>
    <property type="molecule type" value="Genomic_DNA"/>
</dbReference>
<reference evidence="1" key="1">
    <citation type="submission" date="2022-04" db="EMBL/GenBank/DDBJ databases">
        <title>Complete genome sequence of a cyanobacterium, Nostoc sp. SO-36, isolated in Antarctica.</title>
        <authorList>
            <person name="Kanesaki Y."/>
            <person name="Effendi D."/>
            <person name="Sakamoto T."/>
            <person name="Ohtani S."/>
            <person name="Awai K."/>
        </authorList>
    </citation>
    <scope>NUCLEOTIDE SEQUENCE</scope>
    <source>
        <strain evidence="1">SO-36</strain>
    </source>
</reference>
<keyword evidence="2" id="KW-1185">Reference proteome</keyword>